<comment type="subcellular location">
    <subcellularLocation>
        <location evidence="12">Cell inner membrane</location>
        <topology evidence="12">Multi-pass membrane protein</topology>
    </subcellularLocation>
    <subcellularLocation>
        <location evidence="2">Membrane</location>
        <topology evidence="2">Multi-pass membrane protein</topology>
    </subcellularLocation>
</comment>
<evidence type="ECO:0000256" key="5">
    <source>
        <dbReference type="ARBA" id="ARBA00022519"/>
    </source>
</evidence>
<dbReference type="HAMAP" id="MF_01635">
    <property type="entry name" value="UbiA"/>
    <property type="match status" value="1"/>
</dbReference>
<gene>
    <name evidence="12 15" type="primary">ubiA</name>
    <name evidence="15" type="ORF">PCAR9_A31000</name>
    <name evidence="14" type="ORF">PCARR_a1813</name>
</gene>
<reference evidence="15 16" key="2">
    <citation type="submission" date="2017-11" db="EMBL/GenBank/DDBJ databases">
        <authorList>
            <person name="Han C.G."/>
        </authorList>
    </citation>
    <scope>NUCLEOTIDE SEQUENCE [LARGE SCALE GENOMIC DNA]</scope>
    <source>
        <strain evidence="16">ATCC 43555</strain>
        <strain evidence="15">ATCC43555</strain>
    </source>
</reference>
<dbReference type="PROSITE" id="PS00943">
    <property type="entry name" value="UBIA"/>
    <property type="match status" value="1"/>
</dbReference>
<dbReference type="PANTHER" id="PTHR11048:SF28">
    <property type="entry name" value="4-HYDROXYBENZOATE POLYPRENYLTRANSFERASE, MITOCHONDRIAL"/>
    <property type="match status" value="1"/>
</dbReference>
<dbReference type="OrthoDB" id="9782418at2"/>
<evidence type="ECO:0000256" key="13">
    <source>
        <dbReference type="NCBIfam" id="TIGR01474"/>
    </source>
</evidence>
<dbReference type="EMBL" id="AQGW01000023">
    <property type="protein sequence ID" value="MBE0383533.1"/>
    <property type="molecule type" value="Genomic_DNA"/>
</dbReference>
<evidence type="ECO:0000256" key="1">
    <source>
        <dbReference type="ARBA" id="ARBA00001946"/>
    </source>
</evidence>
<feature type="transmembrane region" description="Helical" evidence="12">
    <location>
        <begin position="274"/>
        <end position="291"/>
    </location>
</feature>
<dbReference type="EMBL" id="LT965928">
    <property type="protein sequence ID" value="SOU41809.1"/>
    <property type="molecule type" value="Genomic_DNA"/>
</dbReference>
<evidence type="ECO:0000313" key="17">
    <source>
        <dbReference type="Proteomes" id="UP000615003"/>
    </source>
</evidence>
<dbReference type="Proteomes" id="UP000238288">
    <property type="component" value="Chromosome PCAR9a"/>
</dbReference>
<dbReference type="Pfam" id="PF01040">
    <property type="entry name" value="UbiA"/>
    <property type="match status" value="1"/>
</dbReference>
<dbReference type="PANTHER" id="PTHR11048">
    <property type="entry name" value="PRENYLTRANSFERASES"/>
    <property type="match status" value="1"/>
</dbReference>
<dbReference type="CDD" id="cd13959">
    <property type="entry name" value="PT_UbiA_COQ2"/>
    <property type="match status" value="1"/>
</dbReference>
<dbReference type="Proteomes" id="UP000615003">
    <property type="component" value="Unassembled WGS sequence"/>
</dbReference>
<dbReference type="InterPro" id="IPR030470">
    <property type="entry name" value="UbiA_prenylTrfase_CS"/>
</dbReference>
<evidence type="ECO:0000256" key="7">
    <source>
        <dbReference type="ARBA" id="ARBA00022688"/>
    </source>
</evidence>
<evidence type="ECO:0000256" key="10">
    <source>
        <dbReference type="ARBA" id="ARBA00022989"/>
    </source>
</evidence>
<keyword evidence="6 12" id="KW-0808">Transferase</keyword>
<keyword evidence="17" id="KW-1185">Reference proteome</keyword>
<evidence type="ECO:0000256" key="6">
    <source>
        <dbReference type="ARBA" id="ARBA00022679"/>
    </source>
</evidence>
<dbReference type="InterPro" id="IPR044878">
    <property type="entry name" value="UbiA_sf"/>
</dbReference>
<evidence type="ECO:0000313" key="14">
    <source>
        <dbReference type="EMBL" id="MBE0383533.1"/>
    </source>
</evidence>
<evidence type="ECO:0000256" key="2">
    <source>
        <dbReference type="ARBA" id="ARBA00004141"/>
    </source>
</evidence>
<keyword evidence="7 12" id="KW-0831">Ubiquinone biosynthesis</keyword>
<dbReference type="GO" id="GO:0008412">
    <property type="term" value="F:4-hydroxybenzoate polyprenyltransferase activity"/>
    <property type="evidence" value="ECO:0007669"/>
    <property type="project" value="UniProtKB-UniRule"/>
</dbReference>
<evidence type="ECO:0000256" key="11">
    <source>
        <dbReference type="ARBA" id="ARBA00023136"/>
    </source>
</evidence>
<keyword evidence="10 12" id="KW-1133">Transmembrane helix</keyword>
<feature type="transmembrane region" description="Helical" evidence="12">
    <location>
        <begin position="20"/>
        <end position="38"/>
    </location>
</feature>
<comment type="catalytic activity">
    <reaction evidence="12">
        <text>all-trans-octaprenyl diphosphate + 4-hydroxybenzoate = 4-hydroxy-3-(all-trans-octaprenyl)benzoate + diphosphate</text>
        <dbReference type="Rhea" id="RHEA:27782"/>
        <dbReference type="ChEBI" id="CHEBI:1617"/>
        <dbReference type="ChEBI" id="CHEBI:17879"/>
        <dbReference type="ChEBI" id="CHEBI:33019"/>
        <dbReference type="ChEBI" id="CHEBI:57711"/>
        <dbReference type="EC" id="2.5.1.39"/>
    </reaction>
</comment>
<comment type="pathway">
    <text evidence="12">Cofactor biosynthesis; ubiquinone biosynthesis.</text>
</comment>
<dbReference type="InterPro" id="IPR000537">
    <property type="entry name" value="UbiA_prenyltransferase"/>
</dbReference>
<dbReference type="FunFam" id="1.20.120.1780:FF:000001">
    <property type="entry name" value="4-hydroxybenzoate octaprenyltransferase"/>
    <property type="match status" value="1"/>
</dbReference>
<keyword evidence="8 12" id="KW-0812">Transmembrane</keyword>
<comment type="cofactor">
    <cofactor evidence="1 12">
        <name>Mg(2+)</name>
        <dbReference type="ChEBI" id="CHEBI:18420"/>
    </cofactor>
</comment>
<dbReference type="FunFam" id="1.10.357.140:FF:000002">
    <property type="entry name" value="4-hydroxybenzoate octaprenyltransferase"/>
    <property type="match status" value="1"/>
</dbReference>
<reference evidence="14 17" key="1">
    <citation type="submission" date="2015-06" db="EMBL/GenBank/DDBJ databases">
        <title>Genome sequence of Pseudoalteromonas carrageenovora.</title>
        <authorList>
            <person name="Xie B.-B."/>
            <person name="Rong J.-C."/>
            <person name="Qin Q.-L."/>
            <person name="Zhang Y.-Z."/>
        </authorList>
    </citation>
    <scope>NUCLEOTIDE SEQUENCE [LARGE SCALE GENOMIC DNA]</scope>
    <source>
        <strain evidence="14 17">IAM 12662</strain>
    </source>
</reference>
<dbReference type="InterPro" id="IPR039653">
    <property type="entry name" value="Prenyltransferase"/>
</dbReference>
<dbReference type="InterPro" id="IPR006370">
    <property type="entry name" value="HB_polyprenyltransferase-like"/>
</dbReference>
<dbReference type="NCBIfam" id="TIGR01474">
    <property type="entry name" value="ubiA_proteo"/>
    <property type="match status" value="1"/>
</dbReference>
<comment type="similarity">
    <text evidence="3 12">Belongs to the UbiA prenyltransferase family.</text>
</comment>
<feature type="transmembrane region" description="Helical" evidence="12">
    <location>
        <begin position="236"/>
        <end position="253"/>
    </location>
</feature>
<proteinExistence type="inferred from homology"/>
<evidence type="ECO:0000256" key="8">
    <source>
        <dbReference type="ARBA" id="ARBA00022692"/>
    </source>
</evidence>
<dbReference type="RefSeq" id="WP_104643191.1">
    <property type="nucleotide sequence ID" value="NZ_AQGW01000023.1"/>
</dbReference>
<comment type="function">
    <text evidence="12">Catalyzes the prenylation of para-hydroxybenzoate (PHB) with an all-trans polyprenyl group. Mediates the second step in the final reaction sequence of ubiquinone-8 (UQ-8) biosynthesis, which is the condensation of the polyisoprenoid side chain with PHB, generating the first membrane-bound Q intermediate 3-octaprenyl-4-hydroxybenzoate.</text>
</comment>
<dbReference type="EC" id="2.5.1.39" evidence="12 13"/>
<dbReference type="GeneID" id="93664492"/>
<evidence type="ECO:0000313" key="15">
    <source>
        <dbReference type="EMBL" id="SOU41809.1"/>
    </source>
</evidence>
<accession>A0A2K4XBW1</accession>
<keyword evidence="5 12" id="KW-0997">Cell inner membrane</keyword>
<sequence length="292" mass="32089">MKLASLHIKHIPFYIQLMRIDKPIGTLLLLWPTYWALWLANSGMPSLLNFIVFTLGVVVMRSAGCVINDFADRKIDGAVKRTAGRPLATGQVSAGEALSLFALLITIAFVLVMLLGINTILLSFGALALAFCYPFMKRYTQLPQVVLGAAFGWAIPMAYMASINSVPSQAWLLFIANICWTVAYDTMYAMVDRDDDLKIGVKSTAILFGQLDRHIIFILNTVFIAIVAFIGLSNNLGAVFGVGVSVAAGLLIYQQTLIHKRDRSDCFKAFLNNHYVGLAIFIGLLVSYPMVV</sequence>
<dbReference type="GO" id="GO:0005886">
    <property type="term" value="C:plasma membrane"/>
    <property type="evidence" value="ECO:0007669"/>
    <property type="project" value="UniProtKB-SubCell"/>
</dbReference>
<evidence type="ECO:0000256" key="3">
    <source>
        <dbReference type="ARBA" id="ARBA00005985"/>
    </source>
</evidence>
<dbReference type="GO" id="GO:0006744">
    <property type="term" value="P:ubiquinone biosynthetic process"/>
    <property type="evidence" value="ECO:0007669"/>
    <property type="project" value="UniProtKB-UniRule"/>
</dbReference>
<keyword evidence="11 12" id="KW-0472">Membrane</keyword>
<dbReference type="Gene3D" id="1.20.120.1780">
    <property type="entry name" value="UbiA prenyltransferase"/>
    <property type="match status" value="1"/>
</dbReference>
<dbReference type="Gene3D" id="1.10.357.140">
    <property type="entry name" value="UbiA prenyltransferase"/>
    <property type="match status" value="1"/>
</dbReference>
<dbReference type="AlphaFoldDB" id="A0A2K4XBW1"/>
<evidence type="ECO:0000313" key="16">
    <source>
        <dbReference type="Proteomes" id="UP000238288"/>
    </source>
</evidence>
<organism evidence="15 16">
    <name type="scientific">Pseudoalteromonas carrageenovora IAM 12662</name>
    <dbReference type="NCBI Taxonomy" id="1314868"/>
    <lineage>
        <taxon>Bacteria</taxon>
        <taxon>Pseudomonadati</taxon>
        <taxon>Pseudomonadota</taxon>
        <taxon>Gammaproteobacteria</taxon>
        <taxon>Alteromonadales</taxon>
        <taxon>Pseudoalteromonadaceae</taxon>
        <taxon>Pseudoalteromonas</taxon>
    </lineage>
</organism>
<protein>
    <recommendedName>
        <fullName evidence="12 13">4-hydroxybenzoate octaprenyltransferase</fullName>
        <ecNumber evidence="12 13">2.5.1.39</ecNumber>
    </recommendedName>
    <alternativeName>
        <fullName evidence="12">4-HB polyprenyltransferase</fullName>
    </alternativeName>
</protein>
<keyword evidence="9 12" id="KW-0460">Magnesium</keyword>
<feature type="transmembrane region" description="Helical" evidence="12">
    <location>
        <begin position="92"/>
        <end position="114"/>
    </location>
</feature>
<feature type="transmembrane region" description="Helical" evidence="12">
    <location>
        <begin position="211"/>
        <end position="230"/>
    </location>
</feature>
<name>A0A2K4XBW1_PSEVC</name>
<feature type="transmembrane region" description="Helical" evidence="12">
    <location>
        <begin position="120"/>
        <end position="136"/>
    </location>
</feature>
<evidence type="ECO:0000256" key="9">
    <source>
        <dbReference type="ARBA" id="ARBA00022842"/>
    </source>
</evidence>
<feature type="transmembrane region" description="Helical" evidence="12">
    <location>
        <begin position="145"/>
        <end position="164"/>
    </location>
</feature>
<feature type="transmembrane region" description="Helical" evidence="12">
    <location>
        <begin position="50"/>
        <end position="71"/>
    </location>
</feature>
<evidence type="ECO:0000256" key="12">
    <source>
        <dbReference type="HAMAP-Rule" id="MF_01635"/>
    </source>
</evidence>
<feature type="transmembrane region" description="Helical" evidence="12">
    <location>
        <begin position="170"/>
        <end position="191"/>
    </location>
</feature>
<keyword evidence="4 12" id="KW-1003">Cell membrane</keyword>
<evidence type="ECO:0000256" key="4">
    <source>
        <dbReference type="ARBA" id="ARBA00022475"/>
    </source>
</evidence>
<dbReference type="UniPathway" id="UPA00232"/>